<evidence type="ECO:0000313" key="2">
    <source>
        <dbReference type="EMBL" id="MBA0572210.1"/>
    </source>
</evidence>
<sequence length="101" mass="11825">MFASEICTYVNFKYERLTMFCFYCGCLRHNDSFYHIRMSKGEEESVELGWDFSLRVQSRRVVAMHSVWLIEEGNGGLRVIFDTQAWEVTLGKEVEGVQGRN</sequence>
<evidence type="ECO:0000259" key="1">
    <source>
        <dbReference type="Pfam" id="PF14392"/>
    </source>
</evidence>
<keyword evidence="3" id="KW-1185">Reference proteome</keyword>
<evidence type="ECO:0000313" key="3">
    <source>
        <dbReference type="Proteomes" id="UP000593572"/>
    </source>
</evidence>
<feature type="domain" description="Zinc knuckle CX2CX4HX4C" evidence="1">
    <location>
        <begin position="6"/>
        <end position="35"/>
    </location>
</feature>
<dbReference type="InterPro" id="IPR025836">
    <property type="entry name" value="Zn_knuckle_CX2CX4HX4C"/>
</dbReference>
<gene>
    <name evidence="2" type="ORF">Golob_002567</name>
</gene>
<proteinExistence type="predicted"/>
<dbReference type="EMBL" id="JABEZX010000012">
    <property type="protein sequence ID" value="MBA0572210.1"/>
    <property type="molecule type" value="Genomic_DNA"/>
</dbReference>
<protein>
    <recommendedName>
        <fullName evidence="1">Zinc knuckle CX2CX4HX4C domain-containing protein</fullName>
    </recommendedName>
</protein>
<organism evidence="2 3">
    <name type="scientific">Gossypium lobatum</name>
    <dbReference type="NCBI Taxonomy" id="34289"/>
    <lineage>
        <taxon>Eukaryota</taxon>
        <taxon>Viridiplantae</taxon>
        <taxon>Streptophyta</taxon>
        <taxon>Embryophyta</taxon>
        <taxon>Tracheophyta</taxon>
        <taxon>Spermatophyta</taxon>
        <taxon>Magnoliopsida</taxon>
        <taxon>eudicotyledons</taxon>
        <taxon>Gunneridae</taxon>
        <taxon>Pentapetalae</taxon>
        <taxon>rosids</taxon>
        <taxon>malvids</taxon>
        <taxon>Malvales</taxon>
        <taxon>Malvaceae</taxon>
        <taxon>Malvoideae</taxon>
        <taxon>Gossypium</taxon>
    </lineage>
</organism>
<comment type="caution">
    <text evidence="2">The sequence shown here is derived from an EMBL/GenBank/DDBJ whole genome shotgun (WGS) entry which is preliminary data.</text>
</comment>
<dbReference type="Proteomes" id="UP000593572">
    <property type="component" value="Unassembled WGS sequence"/>
</dbReference>
<reference evidence="2 3" key="1">
    <citation type="journal article" date="2019" name="Genome Biol. Evol.">
        <title>Insights into the evolution of the New World diploid cottons (Gossypium, subgenus Houzingenia) based on genome sequencing.</title>
        <authorList>
            <person name="Grover C.E."/>
            <person name="Arick M.A. 2nd"/>
            <person name="Thrash A."/>
            <person name="Conover J.L."/>
            <person name="Sanders W.S."/>
            <person name="Peterson D.G."/>
            <person name="Frelichowski J.E."/>
            <person name="Scheffler J.A."/>
            <person name="Scheffler B.E."/>
            <person name="Wendel J.F."/>
        </authorList>
    </citation>
    <scope>NUCLEOTIDE SEQUENCE [LARGE SCALE GENOMIC DNA]</scope>
    <source>
        <strain evidence="2">157</strain>
        <tissue evidence="2">Leaf</tissue>
    </source>
</reference>
<dbReference type="AlphaFoldDB" id="A0A7J8N5U6"/>
<dbReference type="Pfam" id="PF14392">
    <property type="entry name" value="zf-CCHC_4"/>
    <property type="match status" value="1"/>
</dbReference>
<name>A0A7J8N5U6_9ROSI</name>
<accession>A0A7J8N5U6</accession>